<reference evidence="3" key="1">
    <citation type="submission" date="2022-09" db="EMBL/GenBank/DDBJ databases">
        <title>Tahibacter sp. nov., isolated from a fresh water.</title>
        <authorList>
            <person name="Baek J.H."/>
            <person name="Lee J.K."/>
            <person name="Kim J.M."/>
            <person name="Jeon C.O."/>
        </authorList>
    </citation>
    <scope>NUCLEOTIDE SEQUENCE</scope>
    <source>
        <strain evidence="3">W38</strain>
    </source>
</reference>
<feature type="transmembrane region" description="Helical" evidence="1">
    <location>
        <begin position="170"/>
        <end position="194"/>
    </location>
</feature>
<evidence type="ECO:0000259" key="2">
    <source>
        <dbReference type="Pfam" id="PF13386"/>
    </source>
</evidence>
<gene>
    <name evidence="3" type="ORF">N4264_17215</name>
</gene>
<proteinExistence type="predicted"/>
<name>A0ABY6B9D4_9GAMM</name>
<feature type="transmembrane region" description="Helical" evidence="1">
    <location>
        <begin position="58"/>
        <end position="76"/>
    </location>
</feature>
<feature type="transmembrane region" description="Helical" evidence="1">
    <location>
        <begin position="206"/>
        <end position="225"/>
    </location>
</feature>
<feature type="transmembrane region" description="Helical" evidence="1">
    <location>
        <begin position="82"/>
        <end position="105"/>
    </location>
</feature>
<dbReference type="RefSeq" id="WP_261693464.1">
    <property type="nucleotide sequence ID" value="NZ_CP104694.1"/>
</dbReference>
<feature type="domain" description="Urease accessory protein UreH-like transmembrane" evidence="2">
    <location>
        <begin position="11"/>
        <end position="216"/>
    </location>
</feature>
<keyword evidence="1" id="KW-0472">Membrane</keyword>
<keyword evidence="4" id="KW-1185">Reference proteome</keyword>
<evidence type="ECO:0000313" key="3">
    <source>
        <dbReference type="EMBL" id="UXI66480.1"/>
    </source>
</evidence>
<feature type="transmembrane region" description="Helical" evidence="1">
    <location>
        <begin position="12"/>
        <end position="37"/>
    </location>
</feature>
<dbReference type="InterPro" id="IPR036259">
    <property type="entry name" value="MFS_trans_sf"/>
</dbReference>
<dbReference type="PANTHER" id="PTHR42208">
    <property type="entry name" value="HEAVY METAL TRANSPORTER-RELATED"/>
    <property type="match status" value="1"/>
</dbReference>
<evidence type="ECO:0000256" key="1">
    <source>
        <dbReference type="SAM" id="Phobius"/>
    </source>
</evidence>
<dbReference type="Pfam" id="PF13386">
    <property type="entry name" value="DsbD_2"/>
    <property type="match status" value="1"/>
</dbReference>
<organism evidence="3 4">
    <name type="scientific">Tahibacter amnicola</name>
    <dbReference type="NCBI Taxonomy" id="2976241"/>
    <lineage>
        <taxon>Bacteria</taxon>
        <taxon>Pseudomonadati</taxon>
        <taxon>Pseudomonadota</taxon>
        <taxon>Gammaproteobacteria</taxon>
        <taxon>Lysobacterales</taxon>
        <taxon>Rhodanobacteraceae</taxon>
        <taxon>Tahibacter</taxon>
    </lineage>
</organism>
<dbReference type="InterPro" id="IPR039447">
    <property type="entry name" value="UreH-like_TM_dom"/>
</dbReference>
<dbReference type="SUPFAM" id="SSF103473">
    <property type="entry name" value="MFS general substrate transporter"/>
    <property type="match status" value="1"/>
</dbReference>
<dbReference type="EMBL" id="CP104694">
    <property type="protein sequence ID" value="UXI66480.1"/>
    <property type="molecule type" value="Genomic_DNA"/>
</dbReference>
<keyword evidence="1" id="KW-1133">Transmembrane helix</keyword>
<keyword evidence="1" id="KW-0812">Transmembrane</keyword>
<protein>
    <submittedName>
        <fullName evidence="3">Sulfite exporter TauE/SafE family protein</fullName>
    </submittedName>
</protein>
<accession>A0ABY6B9D4</accession>
<evidence type="ECO:0000313" key="4">
    <source>
        <dbReference type="Proteomes" id="UP001064632"/>
    </source>
</evidence>
<dbReference type="PANTHER" id="PTHR42208:SF1">
    <property type="entry name" value="HEAVY METAL TRANSPORTER"/>
    <property type="match status" value="1"/>
</dbReference>
<dbReference type="Proteomes" id="UP001064632">
    <property type="component" value="Chromosome"/>
</dbReference>
<feature type="transmembrane region" description="Helical" evidence="1">
    <location>
        <begin position="138"/>
        <end position="164"/>
    </location>
</feature>
<sequence length="243" mass="25065">MIDNAISLGSALLLGLAASGHCAVMCGGIAGALSLAIPRELGARRRSVLLGAYQLGRISSYALAGASIGGLGWALMPLLDHAGVRLALRGGVALLLIAIAAALLLGKREPGSRLGGRLWLRVAPLARRLMPVRQFPSALLFGAIWGWMPCGFVYSVLILAWLHFDPVQSAMTMLAFGVGTLPGVVAAHLGAPWLMRRFGTVAARRATGVLLVLFALVTIAAPLAGTGHGALHAQTSVDCSVAP</sequence>